<evidence type="ECO:0000256" key="1">
    <source>
        <dbReference type="SAM" id="Phobius"/>
    </source>
</evidence>
<keyword evidence="1" id="KW-0812">Transmembrane</keyword>
<proteinExistence type="predicted"/>
<keyword evidence="3" id="KW-1185">Reference proteome</keyword>
<sequence length="69" mass="8478">MYFLAYCKFPLLLIVTIENIYIFCYFSNWIVEKEICKYIVIEYTHSEQSVHCWSRWQKVSTLSLQRDEN</sequence>
<evidence type="ECO:0000313" key="2">
    <source>
        <dbReference type="EMBL" id="KAF6021421.1"/>
    </source>
</evidence>
<dbReference type="EMBL" id="VXIV02003043">
    <property type="protein sequence ID" value="KAF6021421.1"/>
    <property type="molecule type" value="Genomic_DNA"/>
</dbReference>
<comment type="caution">
    <text evidence="2">The sequence shown here is derived from an EMBL/GenBank/DDBJ whole genome shotgun (WGS) entry which is preliminary data.</text>
</comment>
<dbReference type="AlphaFoldDB" id="A0A7J7J7A4"/>
<dbReference type="Proteomes" id="UP000593567">
    <property type="component" value="Unassembled WGS sequence"/>
</dbReference>
<keyword evidence="1" id="KW-0472">Membrane</keyword>
<gene>
    <name evidence="2" type="ORF">EB796_020274</name>
</gene>
<evidence type="ECO:0000313" key="3">
    <source>
        <dbReference type="Proteomes" id="UP000593567"/>
    </source>
</evidence>
<organism evidence="2 3">
    <name type="scientific">Bugula neritina</name>
    <name type="common">Brown bryozoan</name>
    <name type="synonym">Sertularia neritina</name>
    <dbReference type="NCBI Taxonomy" id="10212"/>
    <lineage>
        <taxon>Eukaryota</taxon>
        <taxon>Metazoa</taxon>
        <taxon>Spiralia</taxon>
        <taxon>Lophotrochozoa</taxon>
        <taxon>Bryozoa</taxon>
        <taxon>Gymnolaemata</taxon>
        <taxon>Cheilostomatida</taxon>
        <taxon>Flustrina</taxon>
        <taxon>Buguloidea</taxon>
        <taxon>Bugulidae</taxon>
        <taxon>Bugula</taxon>
    </lineage>
</organism>
<feature type="transmembrane region" description="Helical" evidence="1">
    <location>
        <begin position="12"/>
        <end position="31"/>
    </location>
</feature>
<name>A0A7J7J7A4_BUGNE</name>
<accession>A0A7J7J7A4</accession>
<reference evidence="2" key="1">
    <citation type="submission" date="2020-06" db="EMBL/GenBank/DDBJ databases">
        <title>Draft genome of Bugula neritina, a colonial animal packing powerful symbionts and potential medicines.</title>
        <authorList>
            <person name="Rayko M."/>
        </authorList>
    </citation>
    <scope>NUCLEOTIDE SEQUENCE [LARGE SCALE GENOMIC DNA]</scope>
    <source>
        <strain evidence="2">Kwan_BN1</strain>
    </source>
</reference>
<keyword evidence="1" id="KW-1133">Transmembrane helix</keyword>
<protein>
    <submittedName>
        <fullName evidence="2">Uncharacterized protein</fullName>
    </submittedName>
</protein>